<sequence>MEPVVCLFDRSELEKGVLVSQLLKWPECRPAGQFWIRTDGLFAALMEVSFIEFLQFAWPGQMHDHTLKNTSIQIY</sequence>
<accession>A0ABR3K1R6</accession>
<protein>
    <submittedName>
        <fullName evidence="1">ATP synthase subunit alpha</fullName>
    </submittedName>
</protein>
<comment type="caution">
    <text evidence="1">The sequence shown here is derived from an EMBL/GenBank/DDBJ whole genome shotgun (WGS) entry which is preliminary data.</text>
</comment>
<evidence type="ECO:0000313" key="1">
    <source>
        <dbReference type="EMBL" id="KAL1226572.1"/>
    </source>
</evidence>
<reference evidence="1 2" key="1">
    <citation type="submission" date="2024-07" db="EMBL/GenBank/DDBJ databases">
        <title>Enhanced genomic and transcriptomic resources for Trichinella pseudospiralis and T. spiralis underpin the discovery of pronounced molecular differences between stages and species.</title>
        <authorList>
            <person name="Pasi K.K."/>
            <person name="La Rosa G."/>
            <person name="Gomez-Morales M.A."/>
            <person name="Tosini F."/>
            <person name="Sumanam S."/>
            <person name="Young N.D."/>
            <person name="Chang B.C."/>
            <person name="Robin G.B."/>
        </authorList>
    </citation>
    <scope>NUCLEOTIDE SEQUENCE [LARGE SCALE GENOMIC DNA]</scope>
    <source>
        <strain evidence="1">ISS534</strain>
    </source>
</reference>
<name>A0ABR3K1R6_TRISP</name>
<proteinExistence type="predicted"/>
<gene>
    <name evidence="1" type="ORF">TSPI_08187</name>
</gene>
<organism evidence="1 2">
    <name type="scientific">Trichinella spiralis</name>
    <name type="common">Trichina worm</name>
    <dbReference type="NCBI Taxonomy" id="6334"/>
    <lineage>
        <taxon>Eukaryota</taxon>
        <taxon>Metazoa</taxon>
        <taxon>Ecdysozoa</taxon>
        <taxon>Nematoda</taxon>
        <taxon>Enoplea</taxon>
        <taxon>Dorylaimia</taxon>
        <taxon>Trichinellida</taxon>
        <taxon>Trichinellidae</taxon>
        <taxon>Trichinella</taxon>
    </lineage>
</organism>
<dbReference type="Proteomes" id="UP001558632">
    <property type="component" value="Unassembled WGS sequence"/>
</dbReference>
<evidence type="ECO:0000313" key="2">
    <source>
        <dbReference type="Proteomes" id="UP001558632"/>
    </source>
</evidence>
<keyword evidence="2" id="KW-1185">Reference proteome</keyword>
<dbReference type="EMBL" id="JBEUSY010000566">
    <property type="protein sequence ID" value="KAL1226572.1"/>
    <property type="molecule type" value="Genomic_DNA"/>
</dbReference>